<gene>
    <name evidence="1" type="ORF">MRB53_001619</name>
</gene>
<keyword evidence="2" id="KW-1185">Reference proteome</keyword>
<comment type="caution">
    <text evidence="1">The sequence shown here is derived from an EMBL/GenBank/DDBJ whole genome shotgun (WGS) entry which is preliminary data.</text>
</comment>
<protein>
    <submittedName>
        <fullName evidence="1">Uncharacterized protein</fullName>
    </submittedName>
</protein>
<organism evidence="1 2">
    <name type="scientific">Persea americana</name>
    <name type="common">Avocado</name>
    <dbReference type="NCBI Taxonomy" id="3435"/>
    <lineage>
        <taxon>Eukaryota</taxon>
        <taxon>Viridiplantae</taxon>
        <taxon>Streptophyta</taxon>
        <taxon>Embryophyta</taxon>
        <taxon>Tracheophyta</taxon>
        <taxon>Spermatophyta</taxon>
        <taxon>Magnoliopsida</taxon>
        <taxon>Magnoliidae</taxon>
        <taxon>Laurales</taxon>
        <taxon>Lauraceae</taxon>
        <taxon>Persea</taxon>
    </lineage>
</organism>
<proteinExistence type="predicted"/>
<accession>A0ACC2MS88</accession>
<evidence type="ECO:0000313" key="1">
    <source>
        <dbReference type="EMBL" id="KAJ8648596.1"/>
    </source>
</evidence>
<dbReference type="EMBL" id="CM056809">
    <property type="protein sequence ID" value="KAJ8648596.1"/>
    <property type="molecule type" value="Genomic_DNA"/>
</dbReference>
<sequence>MNNCTPICGGSRDPLQRSDPLPREIRERPSRTPHHPLSSLSSSFPLHQNPQISRMPEEDIEAIFSFSLDHFSSEDFLREVVNDDPPLGEKCKRIWDLMPNCRMPSPTHEFSNIATATSEFSLNKKDHNIKRAPALYPTVALSMQDKIAFA</sequence>
<evidence type="ECO:0000313" key="2">
    <source>
        <dbReference type="Proteomes" id="UP001234297"/>
    </source>
</evidence>
<name>A0ACC2MS88_PERAE</name>
<reference evidence="1 2" key="1">
    <citation type="journal article" date="2022" name="Hortic Res">
        <title>A haplotype resolved chromosomal level avocado genome allows analysis of novel avocado genes.</title>
        <authorList>
            <person name="Nath O."/>
            <person name="Fletcher S.J."/>
            <person name="Hayward A."/>
            <person name="Shaw L.M."/>
            <person name="Masouleh A.K."/>
            <person name="Furtado A."/>
            <person name="Henry R.J."/>
            <person name="Mitter N."/>
        </authorList>
    </citation>
    <scope>NUCLEOTIDE SEQUENCE [LARGE SCALE GENOMIC DNA]</scope>
    <source>
        <strain evidence="2">cv. Hass</strain>
    </source>
</reference>
<dbReference type="Proteomes" id="UP001234297">
    <property type="component" value="Chromosome 1"/>
</dbReference>